<dbReference type="SUPFAM" id="SSF48264">
    <property type="entry name" value="Cytochrome P450"/>
    <property type="match status" value="1"/>
</dbReference>
<dbReference type="Pfam" id="PF00067">
    <property type="entry name" value="p450"/>
    <property type="match status" value="1"/>
</dbReference>
<organism evidence="10 11">
    <name type="scientific">Favolaschia claudopus</name>
    <dbReference type="NCBI Taxonomy" id="2862362"/>
    <lineage>
        <taxon>Eukaryota</taxon>
        <taxon>Fungi</taxon>
        <taxon>Dikarya</taxon>
        <taxon>Basidiomycota</taxon>
        <taxon>Agaricomycotina</taxon>
        <taxon>Agaricomycetes</taxon>
        <taxon>Agaricomycetidae</taxon>
        <taxon>Agaricales</taxon>
        <taxon>Marasmiineae</taxon>
        <taxon>Mycenaceae</taxon>
        <taxon>Favolaschia</taxon>
    </lineage>
</organism>
<proteinExistence type="inferred from homology"/>
<dbReference type="InterPro" id="IPR036396">
    <property type="entry name" value="Cyt_P450_sf"/>
</dbReference>
<dbReference type="EMBL" id="JAWWNJ010000206">
    <property type="protein sequence ID" value="KAK6971681.1"/>
    <property type="molecule type" value="Genomic_DNA"/>
</dbReference>
<dbReference type="InterPro" id="IPR047146">
    <property type="entry name" value="Cyt_P450_E_CYP52_fungi"/>
</dbReference>
<name>A0AAV9Z531_9AGAR</name>
<dbReference type="PRINTS" id="PR00463">
    <property type="entry name" value="EP450I"/>
</dbReference>
<evidence type="ECO:0000256" key="4">
    <source>
        <dbReference type="ARBA" id="ARBA00022723"/>
    </source>
</evidence>
<keyword evidence="3 8" id="KW-0349">Heme</keyword>
<feature type="binding site" description="axial binding residue" evidence="8">
    <location>
        <position position="535"/>
    </location>
    <ligand>
        <name>heme</name>
        <dbReference type="ChEBI" id="CHEBI:30413"/>
    </ligand>
    <ligandPart>
        <name>Fe</name>
        <dbReference type="ChEBI" id="CHEBI:18248"/>
    </ligandPart>
</feature>
<evidence type="ECO:0000256" key="1">
    <source>
        <dbReference type="ARBA" id="ARBA00001971"/>
    </source>
</evidence>
<sequence length="624" mass="70710">MPFPPGILYLATHLPKLLVPPLFVYCVKFTAESCLDSIIPAWLATLAYILSGPAFRTLLVQYRDYCVRSQAAAHGAVLPPALPGSIGGLHMLFAKVKDMYPVEPLASFMLEKGYTLTIRFLFQDRIMTAEPENIKAILATSFPDFEKGPEFQRLMEPLLGTGVFAADGQFHRQMTRPFFHRERISDFDNFDSHATNAIAQFKARLREGCAADFQDMVARFTMDTASSFLFGKDVRSLDAGLPYPHNFSPPFSSESTFSSSNTIQTTHASTEFANAFQSAQTITALRTRLNTHWPLAEFWKDDLIEPMRVVRGFLDPILREAVEKNRGKVGSGEGGVKGKEKDVNAVEDRQVLEGETLLDHLVDYTEDPIILRDEILNITAAGRDTTAALLTFTVYMLAEHPQVLSKLREEILREIGQIARPTYDNLRDMKYLRAVLNGLFSRYFKHFGYIRLPFNVRTALKPTLFHSNIKGSPPFFVPAGTRCGFSTILMHRRTDLWGPDALQFDPERFLDERLHKYLTPNPFIFLPFNGGPRICLGQQFAYHEASFFLVRLLQTFSAISLDPDAQPPDARPPAKWKTDEKMVKTGWTPHEKIRPRSHLTMFVYGGLWVRMEEAGHEDEGKQAR</sequence>
<keyword evidence="7 9" id="KW-0503">Monooxygenase</keyword>
<dbReference type="CDD" id="cd11063">
    <property type="entry name" value="CYP52"/>
    <property type="match status" value="1"/>
</dbReference>
<protein>
    <submittedName>
        <fullName evidence="10">Cytochrome P450</fullName>
    </submittedName>
</protein>
<dbReference type="InterPro" id="IPR002401">
    <property type="entry name" value="Cyt_P450_E_grp-I"/>
</dbReference>
<dbReference type="Gene3D" id="1.10.630.10">
    <property type="entry name" value="Cytochrome P450"/>
    <property type="match status" value="1"/>
</dbReference>
<dbReference type="PRINTS" id="PR00385">
    <property type="entry name" value="P450"/>
</dbReference>
<dbReference type="Proteomes" id="UP001362999">
    <property type="component" value="Unassembled WGS sequence"/>
</dbReference>
<dbReference type="InterPro" id="IPR001128">
    <property type="entry name" value="Cyt_P450"/>
</dbReference>
<gene>
    <name evidence="10" type="ORF">R3P38DRAFT_3336669</name>
</gene>
<evidence type="ECO:0000256" key="6">
    <source>
        <dbReference type="ARBA" id="ARBA00023004"/>
    </source>
</evidence>
<evidence type="ECO:0000256" key="8">
    <source>
        <dbReference type="PIRSR" id="PIRSR602401-1"/>
    </source>
</evidence>
<evidence type="ECO:0000256" key="2">
    <source>
        <dbReference type="ARBA" id="ARBA00010617"/>
    </source>
</evidence>
<dbReference type="PROSITE" id="PS00086">
    <property type="entry name" value="CYTOCHROME_P450"/>
    <property type="match status" value="1"/>
</dbReference>
<evidence type="ECO:0000256" key="7">
    <source>
        <dbReference type="ARBA" id="ARBA00023033"/>
    </source>
</evidence>
<dbReference type="GO" id="GO:0020037">
    <property type="term" value="F:heme binding"/>
    <property type="evidence" value="ECO:0007669"/>
    <property type="project" value="InterPro"/>
</dbReference>
<evidence type="ECO:0000256" key="9">
    <source>
        <dbReference type="RuleBase" id="RU000461"/>
    </source>
</evidence>
<keyword evidence="4 8" id="KW-0479">Metal-binding</keyword>
<dbReference type="PANTHER" id="PTHR24287">
    <property type="entry name" value="P450, PUTATIVE (EUROFUNG)-RELATED"/>
    <property type="match status" value="1"/>
</dbReference>
<reference evidence="10 11" key="1">
    <citation type="journal article" date="2024" name="J Genomics">
        <title>Draft genome sequencing and assembly of Favolaschia claudopus CIRM-BRFM 2984 isolated from oak limbs.</title>
        <authorList>
            <person name="Navarro D."/>
            <person name="Drula E."/>
            <person name="Chaduli D."/>
            <person name="Cazenave R."/>
            <person name="Ahrendt S."/>
            <person name="Wang J."/>
            <person name="Lipzen A."/>
            <person name="Daum C."/>
            <person name="Barry K."/>
            <person name="Grigoriev I.V."/>
            <person name="Favel A."/>
            <person name="Rosso M.N."/>
            <person name="Martin F."/>
        </authorList>
    </citation>
    <scope>NUCLEOTIDE SEQUENCE [LARGE SCALE GENOMIC DNA]</scope>
    <source>
        <strain evidence="10 11">CIRM-BRFM 2984</strain>
    </source>
</reference>
<evidence type="ECO:0000313" key="11">
    <source>
        <dbReference type="Proteomes" id="UP001362999"/>
    </source>
</evidence>
<evidence type="ECO:0000256" key="3">
    <source>
        <dbReference type="ARBA" id="ARBA00022617"/>
    </source>
</evidence>
<dbReference type="GO" id="GO:0005506">
    <property type="term" value="F:iron ion binding"/>
    <property type="evidence" value="ECO:0007669"/>
    <property type="project" value="InterPro"/>
</dbReference>
<keyword evidence="5 9" id="KW-0560">Oxidoreductase</keyword>
<dbReference type="InterPro" id="IPR017972">
    <property type="entry name" value="Cyt_P450_CS"/>
</dbReference>
<dbReference type="GO" id="GO:0016705">
    <property type="term" value="F:oxidoreductase activity, acting on paired donors, with incorporation or reduction of molecular oxygen"/>
    <property type="evidence" value="ECO:0007669"/>
    <property type="project" value="InterPro"/>
</dbReference>
<comment type="cofactor">
    <cofactor evidence="1 8">
        <name>heme</name>
        <dbReference type="ChEBI" id="CHEBI:30413"/>
    </cofactor>
</comment>
<accession>A0AAV9Z531</accession>
<dbReference type="AlphaFoldDB" id="A0AAV9Z531"/>
<keyword evidence="11" id="KW-1185">Reference proteome</keyword>
<evidence type="ECO:0000313" key="10">
    <source>
        <dbReference type="EMBL" id="KAK6971681.1"/>
    </source>
</evidence>
<evidence type="ECO:0000256" key="5">
    <source>
        <dbReference type="ARBA" id="ARBA00023002"/>
    </source>
</evidence>
<dbReference type="GO" id="GO:0004497">
    <property type="term" value="F:monooxygenase activity"/>
    <property type="evidence" value="ECO:0007669"/>
    <property type="project" value="UniProtKB-KW"/>
</dbReference>
<comment type="similarity">
    <text evidence="2 9">Belongs to the cytochrome P450 family.</text>
</comment>
<comment type="caution">
    <text evidence="10">The sequence shown here is derived from an EMBL/GenBank/DDBJ whole genome shotgun (WGS) entry which is preliminary data.</text>
</comment>
<keyword evidence="6 8" id="KW-0408">Iron</keyword>
<dbReference type="PANTHER" id="PTHR24287:SF1">
    <property type="entry name" value="P450, PUTATIVE (EUROFUNG)-RELATED"/>
    <property type="match status" value="1"/>
</dbReference>